<dbReference type="Pfam" id="PF13855">
    <property type="entry name" value="LRR_8"/>
    <property type="match status" value="6"/>
</dbReference>
<dbReference type="Proteomes" id="UP000827092">
    <property type="component" value="Unassembled WGS sequence"/>
</dbReference>
<evidence type="ECO:0000256" key="1">
    <source>
        <dbReference type="ARBA" id="ARBA00009634"/>
    </source>
</evidence>
<comment type="similarity">
    <text evidence="1">Belongs to the Toll-like receptor family.</text>
</comment>
<evidence type="ECO:0000256" key="2">
    <source>
        <dbReference type="ARBA" id="ARBA00022614"/>
    </source>
</evidence>
<dbReference type="PANTHER" id="PTHR45712:SF22">
    <property type="entry name" value="INSULIN-LIKE GROWTH FACTOR-BINDING PROTEIN COMPLEX ACID LABILE SUBUNIT"/>
    <property type="match status" value="1"/>
</dbReference>
<feature type="domain" description="TIR" evidence="6">
    <location>
        <begin position="1012"/>
        <end position="1119"/>
    </location>
</feature>
<keyword evidence="4" id="KW-1133">Transmembrane helix</keyword>
<comment type="caution">
    <text evidence="7">The sequence shown here is derived from an EMBL/GenBank/DDBJ whole genome shotgun (WGS) entry which is preliminary data.</text>
</comment>
<gene>
    <name evidence="7" type="ORF">JTE90_018117</name>
</gene>
<dbReference type="SMART" id="SM00365">
    <property type="entry name" value="LRR_SD22"/>
    <property type="match status" value="12"/>
</dbReference>
<keyword evidence="8" id="KW-1185">Reference proteome</keyword>
<dbReference type="InterPro" id="IPR050333">
    <property type="entry name" value="SLRP"/>
</dbReference>
<keyword evidence="2" id="KW-0433">Leucine-rich repeat</keyword>
<protein>
    <recommendedName>
        <fullName evidence="6">TIR domain-containing protein</fullName>
    </recommendedName>
</protein>
<dbReference type="EMBL" id="JAFNEN010000214">
    <property type="protein sequence ID" value="KAG8189464.1"/>
    <property type="molecule type" value="Genomic_DNA"/>
</dbReference>
<sequence>MRFFWMACLHVFTLALHCNTEYSAPEDCDWTGLGSGDVSLICNLKAIVASGVFATNFSIIQSTHTTALTVQCGPHFLESSMAPKSLSHLRHLKDLRIKQCKMRILPEDVFFGLSDLKNLTIHTMNDVWGEFGLSLDSDSFTDLHQIETLDISHNKLEVITDEVVCPLDSLKRLYLTHNALTSVISFSNNSVKHCARSLSELDVSHNKISVVSKEDFTNFQNLRSLKLAHNQLNNIDAMVFSELANLQIVDLSNNELSLLPTVLYQNSPDIRALYLHNNSIFSLPPGIFSGLQQLGILNLSLNQISSLSLETFVDLIRLVILDLRGNKLTSLDSALFQSQYSLQMLHLSHNHIDIIAENTFSSLYNLYSLDLGENSLRHLDILTLNGLYVLSDLRLSFNRISSVHPDVFKNCSSIENIDLQGNRLDHIPIALRSLQFLRSLNLNNNSIKSLDDSSFQDLKQLHHLRISKNELENVTKDTFKHLKSLKSIDLSQNQIRNLEHGIFDYLEVLSEVNLSDNYLEDINGIFMTLTNLVSLNVSRNKIQWFDYAVIPTELNELDMHSNEIKTLSNYYELEDTLKLRELDVSFNHISEISSISFPNHISKLKINNNHISIVKPFTFMAKVNLSFVNMADNNIETLDINAFRLNANALGKPNFAISGNPFFCDCNVEWLQHMNKIDGTFKHPHIIDLNDVVCKLSFKRKHFYMPLSKAKSSDFLCEYRSQCFALCHCCEYDACDCEMICPENCVCYSDQTWNTNIVDCSWQNFSSMPPVIPMDVTDLYLDGNNMFQLTSHILIGRKNTRVIYLNNSNIHIIDNQTFNGLLILKSLHLELNQLKSLHGYEFEPLIHLEELYLSNNKIAHISNTTFQKLKSLKILNLDHNLIKEFQVWNLNWNPHLINIRLGHNPWICDCNYLESYHDWLLSESSKVTDLGSIQCHFNLSAGPYLIKFNLSFCSNHTSVTFFQAILQTYYVTAFIIAIPVILLVLLVSVIYRTALKVWLGGLFASRTPESKKAFDAFVCYSKKDEYFVSQSLVPELECGVPFYRLCLQHRDLCGGSVSEAIQGSHRTLLVLTEHFECTELPECKLIVVLVDENPTLCFPSAQVIRWGDKRFWEKLKYAMPSKDSSKLIV</sequence>
<dbReference type="InterPro" id="IPR000157">
    <property type="entry name" value="TIR_dom"/>
</dbReference>
<proteinExistence type="inferred from homology"/>
<dbReference type="InterPro" id="IPR032675">
    <property type="entry name" value="LRR_dom_sf"/>
</dbReference>
<dbReference type="InterPro" id="IPR003591">
    <property type="entry name" value="Leu-rich_rpt_typical-subtyp"/>
</dbReference>
<dbReference type="SUPFAM" id="SSF52200">
    <property type="entry name" value="Toll/Interleukin receptor TIR domain"/>
    <property type="match status" value="1"/>
</dbReference>
<dbReference type="Gene3D" id="3.80.10.10">
    <property type="entry name" value="Ribonuclease Inhibitor"/>
    <property type="match status" value="5"/>
</dbReference>
<dbReference type="PROSITE" id="PS51450">
    <property type="entry name" value="LRR"/>
    <property type="match status" value="10"/>
</dbReference>
<dbReference type="Gene3D" id="3.40.50.10140">
    <property type="entry name" value="Toll/interleukin-1 receptor homology (TIR) domain"/>
    <property type="match status" value="1"/>
</dbReference>
<dbReference type="AlphaFoldDB" id="A0AAV6UYZ0"/>
<reference evidence="7 8" key="1">
    <citation type="journal article" date="2022" name="Nat. Ecol. Evol.">
        <title>A masculinizing supergene underlies an exaggerated male reproductive morph in a spider.</title>
        <authorList>
            <person name="Hendrickx F."/>
            <person name="De Corte Z."/>
            <person name="Sonet G."/>
            <person name="Van Belleghem S.M."/>
            <person name="Kostlbacher S."/>
            <person name="Vangestel C."/>
        </authorList>
    </citation>
    <scope>NUCLEOTIDE SEQUENCE [LARGE SCALE GENOMIC DNA]</scope>
    <source>
        <strain evidence="7">W744_W776</strain>
    </source>
</reference>
<evidence type="ECO:0000256" key="5">
    <source>
        <dbReference type="SAM" id="SignalP"/>
    </source>
</evidence>
<feature type="signal peptide" evidence="5">
    <location>
        <begin position="1"/>
        <end position="15"/>
    </location>
</feature>
<evidence type="ECO:0000256" key="4">
    <source>
        <dbReference type="SAM" id="Phobius"/>
    </source>
</evidence>
<evidence type="ECO:0000256" key="3">
    <source>
        <dbReference type="ARBA" id="ARBA00022737"/>
    </source>
</evidence>
<keyword evidence="4" id="KW-0812">Transmembrane</keyword>
<evidence type="ECO:0000313" key="8">
    <source>
        <dbReference type="Proteomes" id="UP000827092"/>
    </source>
</evidence>
<dbReference type="InterPro" id="IPR001611">
    <property type="entry name" value="Leu-rich_rpt"/>
</dbReference>
<feature type="chain" id="PRO_5043708999" description="TIR domain-containing protein" evidence="5">
    <location>
        <begin position="16"/>
        <end position="1129"/>
    </location>
</feature>
<evidence type="ECO:0000313" key="7">
    <source>
        <dbReference type="EMBL" id="KAG8189464.1"/>
    </source>
</evidence>
<keyword evidence="5" id="KW-0732">Signal</keyword>
<dbReference type="SMART" id="SM00255">
    <property type="entry name" value="TIR"/>
    <property type="match status" value="1"/>
</dbReference>
<accession>A0AAV6UYZ0</accession>
<dbReference type="PROSITE" id="PS50104">
    <property type="entry name" value="TIR"/>
    <property type="match status" value="1"/>
</dbReference>
<dbReference type="SUPFAM" id="SSF52058">
    <property type="entry name" value="L domain-like"/>
    <property type="match status" value="3"/>
</dbReference>
<dbReference type="InterPro" id="IPR035897">
    <property type="entry name" value="Toll_tir_struct_dom_sf"/>
</dbReference>
<evidence type="ECO:0000259" key="6">
    <source>
        <dbReference type="PROSITE" id="PS50104"/>
    </source>
</evidence>
<keyword evidence="4" id="KW-0472">Membrane</keyword>
<name>A0AAV6UYZ0_9ARAC</name>
<dbReference type="PANTHER" id="PTHR45712">
    <property type="entry name" value="AGAP008170-PA"/>
    <property type="match status" value="1"/>
</dbReference>
<dbReference type="SMART" id="SM00369">
    <property type="entry name" value="LRR_TYP"/>
    <property type="match status" value="22"/>
</dbReference>
<feature type="transmembrane region" description="Helical" evidence="4">
    <location>
        <begin position="969"/>
        <end position="991"/>
    </location>
</feature>
<dbReference type="GO" id="GO:0007165">
    <property type="term" value="P:signal transduction"/>
    <property type="evidence" value="ECO:0007669"/>
    <property type="project" value="InterPro"/>
</dbReference>
<keyword evidence="3" id="KW-0677">Repeat</keyword>
<organism evidence="7 8">
    <name type="scientific">Oedothorax gibbosus</name>
    <dbReference type="NCBI Taxonomy" id="931172"/>
    <lineage>
        <taxon>Eukaryota</taxon>
        <taxon>Metazoa</taxon>
        <taxon>Ecdysozoa</taxon>
        <taxon>Arthropoda</taxon>
        <taxon>Chelicerata</taxon>
        <taxon>Arachnida</taxon>
        <taxon>Araneae</taxon>
        <taxon>Araneomorphae</taxon>
        <taxon>Entelegynae</taxon>
        <taxon>Araneoidea</taxon>
        <taxon>Linyphiidae</taxon>
        <taxon>Erigoninae</taxon>
        <taxon>Oedothorax</taxon>
    </lineage>
</organism>
<dbReference type="FunFam" id="3.80.10.10:FF:001164">
    <property type="entry name" value="GH01279p"/>
    <property type="match status" value="1"/>
</dbReference>